<evidence type="ECO:0000256" key="4">
    <source>
        <dbReference type="ARBA" id="ARBA00022777"/>
    </source>
</evidence>
<dbReference type="Gene3D" id="1.10.510.10">
    <property type="entry name" value="Transferase(Phosphotransferase) domain 1"/>
    <property type="match status" value="1"/>
</dbReference>
<dbReference type="SMART" id="SM00220">
    <property type="entry name" value="S_TKc"/>
    <property type="match status" value="1"/>
</dbReference>
<feature type="domain" description="Protein kinase" evidence="6">
    <location>
        <begin position="9"/>
        <end position="262"/>
    </location>
</feature>
<dbReference type="Proteomes" id="UP000076420">
    <property type="component" value="Unassembled WGS sequence"/>
</dbReference>
<gene>
    <name evidence="7" type="primary">106054783</name>
</gene>
<dbReference type="InterPro" id="IPR008271">
    <property type="entry name" value="Ser/Thr_kinase_AS"/>
</dbReference>
<dbReference type="InterPro" id="IPR000719">
    <property type="entry name" value="Prot_kinase_dom"/>
</dbReference>
<organism evidence="7 8">
    <name type="scientific">Biomphalaria glabrata</name>
    <name type="common">Bloodfluke planorb</name>
    <name type="synonym">Freshwater snail</name>
    <dbReference type="NCBI Taxonomy" id="6526"/>
    <lineage>
        <taxon>Eukaryota</taxon>
        <taxon>Metazoa</taxon>
        <taxon>Spiralia</taxon>
        <taxon>Lophotrochozoa</taxon>
        <taxon>Mollusca</taxon>
        <taxon>Gastropoda</taxon>
        <taxon>Heterobranchia</taxon>
        <taxon>Euthyneura</taxon>
        <taxon>Panpulmonata</taxon>
        <taxon>Hygrophila</taxon>
        <taxon>Lymnaeoidea</taxon>
        <taxon>Planorbidae</taxon>
        <taxon>Biomphalaria</taxon>
    </lineage>
</organism>
<dbReference type="PROSITE" id="PS00108">
    <property type="entry name" value="PROTEIN_KINASE_ST"/>
    <property type="match status" value="1"/>
</dbReference>
<dbReference type="STRING" id="6526.A0A2C9L139"/>
<evidence type="ECO:0000256" key="5">
    <source>
        <dbReference type="ARBA" id="ARBA00022840"/>
    </source>
</evidence>
<dbReference type="AlphaFoldDB" id="A0A2C9L139"/>
<protein>
    <recommendedName>
        <fullName evidence="6">Protein kinase domain-containing protein</fullName>
    </recommendedName>
</protein>
<dbReference type="GO" id="GO:0004674">
    <property type="term" value="F:protein serine/threonine kinase activity"/>
    <property type="evidence" value="ECO:0007669"/>
    <property type="project" value="UniProtKB-KW"/>
</dbReference>
<reference evidence="7" key="1">
    <citation type="submission" date="2020-05" db="UniProtKB">
        <authorList>
            <consortium name="EnsemblMetazoa"/>
        </authorList>
    </citation>
    <scope>IDENTIFICATION</scope>
    <source>
        <strain evidence="7">BB02</strain>
    </source>
</reference>
<evidence type="ECO:0000313" key="8">
    <source>
        <dbReference type="Proteomes" id="UP000076420"/>
    </source>
</evidence>
<dbReference type="PANTHER" id="PTHR24345:SF0">
    <property type="entry name" value="CELL CYCLE SERINE_THREONINE-PROTEIN KINASE CDC5_MSD2"/>
    <property type="match status" value="1"/>
</dbReference>
<dbReference type="VEuPathDB" id="VectorBase:BGLB025851"/>
<evidence type="ECO:0000256" key="1">
    <source>
        <dbReference type="ARBA" id="ARBA00022527"/>
    </source>
</evidence>
<evidence type="ECO:0000313" key="7">
    <source>
        <dbReference type="EnsemblMetazoa" id="BGLB025851-PA"/>
    </source>
</evidence>
<evidence type="ECO:0000256" key="2">
    <source>
        <dbReference type="ARBA" id="ARBA00022679"/>
    </source>
</evidence>
<dbReference type="EnsemblMetazoa" id="BGLB025851-RA">
    <property type="protein sequence ID" value="BGLB025851-PA"/>
    <property type="gene ID" value="BGLB025851"/>
</dbReference>
<evidence type="ECO:0000259" key="6">
    <source>
        <dbReference type="PROSITE" id="PS50011"/>
    </source>
</evidence>
<proteinExistence type="predicted"/>
<keyword evidence="1" id="KW-0723">Serine/threonine-protein kinase</keyword>
<keyword evidence="2" id="KW-0808">Transferase</keyword>
<dbReference type="SUPFAM" id="SSF56112">
    <property type="entry name" value="Protein kinase-like (PK-like)"/>
    <property type="match status" value="1"/>
</dbReference>
<accession>A0A2C9L139</accession>
<dbReference type="GO" id="GO:0005634">
    <property type="term" value="C:nucleus"/>
    <property type="evidence" value="ECO:0007669"/>
    <property type="project" value="TreeGrafter"/>
</dbReference>
<name>A0A2C9L139_BIOGL</name>
<dbReference type="VEuPathDB" id="VectorBase:BGLAX_048711"/>
<evidence type="ECO:0000256" key="3">
    <source>
        <dbReference type="ARBA" id="ARBA00022741"/>
    </source>
</evidence>
<dbReference type="PANTHER" id="PTHR24345">
    <property type="entry name" value="SERINE/THREONINE-PROTEIN KINASE PLK"/>
    <property type="match status" value="1"/>
</dbReference>
<dbReference type="Pfam" id="PF00069">
    <property type="entry name" value="Pkinase"/>
    <property type="match status" value="1"/>
</dbReference>
<keyword evidence="3" id="KW-0547">Nucleotide-binding</keyword>
<dbReference type="InterPro" id="IPR011009">
    <property type="entry name" value="Kinase-like_dom_sf"/>
</dbReference>
<dbReference type="GO" id="GO:0005524">
    <property type="term" value="F:ATP binding"/>
    <property type="evidence" value="ECO:0007669"/>
    <property type="project" value="UniProtKB-KW"/>
</dbReference>
<dbReference type="KEGG" id="bgt:106054783"/>
<keyword evidence="4" id="KW-0418">Kinase</keyword>
<dbReference type="PROSITE" id="PS50011">
    <property type="entry name" value="PROTEIN_KINASE_DOM"/>
    <property type="match status" value="1"/>
</dbReference>
<keyword evidence="5" id="KW-0067">ATP-binding</keyword>
<sequence length="284" mass="32747">MDIFEKFDLVEDRTLGYGHCGRVVLAYSKKNKAKQWAVKLFDDQSDQGEKEKLKHLFTNEVKIRQKLNHPLIASSCVALKYDTHFAICRQFYPNGCLKEKIKSVTEEEAERYLSNISSALHYMHLKRICHMDIKPANILINSYNEAVLTDFDLSMEIPPNVQKWNSYGGTLAYLAPEVSNPHGCDPFKVDVYAVGVVLWSMVIRRRPRSTLNYLHIVNKTLLIPHRLRIALHLLLHPNPEERIPMEALVDNLANGTLLQLYMDRVKDEESSSESEDMQEQECDS</sequence>